<feature type="transmembrane region" description="Helical" evidence="6">
    <location>
        <begin position="784"/>
        <end position="806"/>
    </location>
</feature>
<evidence type="ECO:0000256" key="2">
    <source>
        <dbReference type="ARBA" id="ARBA00022475"/>
    </source>
</evidence>
<dbReference type="AlphaFoldDB" id="A0A1F2PHT5"/>
<proteinExistence type="predicted"/>
<name>A0A1F2PHT5_9FIRM</name>
<feature type="domain" description="MacB-like periplasmic core" evidence="8">
    <location>
        <begin position="502"/>
        <end position="701"/>
    </location>
</feature>
<keyword evidence="9" id="KW-0449">Lipoprotein</keyword>
<feature type="transmembrane region" description="Helical" evidence="6">
    <location>
        <begin position="498"/>
        <end position="518"/>
    </location>
</feature>
<keyword evidence="5 6" id="KW-0472">Membrane</keyword>
<dbReference type="PANTHER" id="PTHR30287:SF1">
    <property type="entry name" value="INNER MEMBRANE PROTEIN"/>
    <property type="match status" value="1"/>
</dbReference>
<dbReference type="InterPro" id="IPR025857">
    <property type="entry name" value="MacB_PCD"/>
</dbReference>
<gene>
    <name evidence="9" type="ORF">ACWI_14650</name>
</gene>
<reference evidence="9 10" key="1">
    <citation type="submission" date="2015-09" db="EMBL/GenBank/DDBJ databases">
        <title>Genome sequence of Acetobacterium wieringae DSM 1911.</title>
        <authorList>
            <person name="Poehlein A."/>
            <person name="Bengelsdorf F.R."/>
            <person name="Schiel-Bengelsdorf B."/>
            <person name="Duerre P."/>
            <person name="Daniel R."/>
        </authorList>
    </citation>
    <scope>NUCLEOTIDE SEQUENCE [LARGE SCALE GENOMIC DNA]</scope>
    <source>
        <strain evidence="9 10">DSM 1911</strain>
    </source>
</reference>
<dbReference type="PANTHER" id="PTHR30287">
    <property type="entry name" value="MEMBRANE COMPONENT OF PREDICTED ABC SUPERFAMILY METABOLITE UPTAKE TRANSPORTER"/>
    <property type="match status" value="1"/>
</dbReference>
<dbReference type="Pfam" id="PF02687">
    <property type="entry name" value="FtsX"/>
    <property type="match status" value="2"/>
</dbReference>
<accession>A0A1F2PHT5</accession>
<keyword evidence="3 6" id="KW-0812">Transmembrane</keyword>
<feature type="transmembrane region" description="Helical" evidence="6">
    <location>
        <begin position="731"/>
        <end position="751"/>
    </location>
</feature>
<protein>
    <submittedName>
        <fullName evidence="9">Outer membrane-specific lipoprotein transporter subunit LolE</fullName>
    </submittedName>
</protein>
<evidence type="ECO:0000259" key="7">
    <source>
        <dbReference type="Pfam" id="PF02687"/>
    </source>
</evidence>
<feature type="domain" description="ABC3 transporter permease C-terminal" evidence="7">
    <location>
        <begin position="332"/>
        <end position="449"/>
    </location>
</feature>
<dbReference type="OrthoDB" id="5137249at2"/>
<keyword evidence="4 6" id="KW-1133">Transmembrane helix</keyword>
<evidence type="ECO:0000256" key="1">
    <source>
        <dbReference type="ARBA" id="ARBA00004651"/>
    </source>
</evidence>
<keyword evidence="2" id="KW-1003">Cell membrane</keyword>
<evidence type="ECO:0000256" key="6">
    <source>
        <dbReference type="SAM" id="Phobius"/>
    </source>
</evidence>
<feature type="transmembrane region" description="Helical" evidence="6">
    <location>
        <begin position="420"/>
        <end position="449"/>
    </location>
</feature>
<dbReference type="GO" id="GO:0005886">
    <property type="term" value="C:plasma membrane"/>
    <property type="evidence" value="ECO:0007669"/>
    <property type="project" value="UniProtKB-SubCell"/>
</dbReference>
<feature type="transmembrane region" description="Helical" evidence="6">
    <location>
        <begin position="826"/>
        <end position="848"/>
    </location>
</feature>
<dbReference type="RefSeq" id="WP_070370787.1">
    <property type="nucleotide sequence ID" value="NZ_LKEU01000027.1"/>
</dbReference>
<feature type="domain" description="ABC3 transporter permease C-terminal" evidence="7">
    <location>
        <begin position="735"/>
        <end position="840"/>
    </location>
</feature>
<dbReference type="Proteomes" id="UP000176244">
    <property type="component" value="Unassembled WGS sequence"/>
</dbReference>
<feature type="transmembrane region" description="Helical" evidence="6">
    <location>
        <begin position="20"/>
        <end position="37"/>
    </location>
</feature>
<dbReference type="EMBL" id="LKEU01000027">
    <property type="protein sequence ID" value="OFV70879.1"/>
    <property type="molecule type" value="Genomic_DNA"/>
</dbReference>
<dbReference type="STRING" id="52694.ACWI_14650"/>
<sequence>MGNTIIKNAFKEVRSSFSRFLAILLVIMIGSAFYTGLKSVGPDLEASADRYFEATHFMDFRLLSSIGFNDADLAAVRNSSGVEDTQPIYTIDAFLSYGQQTNVAHVISIPDSTGAINDLHLVEGRLPQQSNECIIDKQRSEAGPKIGDTITLSSGTETPINTSLSQTVYHVVGLAESPSYLTKDRGITKLGTGKINGLVFLPAANFTLPAYTEILVTAAGTSGISTFSEEYIEITTPLEESLNTVASQRVEIRQQELKADAEAQLAAQKTAFAAANGIADPSLLDSSPEFLEAQKSINELAAPQWHVLNRESNSGYLDYQNTIESTNGIASILPLFFFGIATLVCLTTMTRMVEEQRTQIGTLKALGYSNAAIAFKYLLYAATASVLGSLLGWAIGFMLIPQVIFNAYRVLYTLPEMTPAFHVSIAALSALFAISVTTVATFLSCLTILRSAPAELMLPSAPPPGKRIFLENVDFIWKKLQFSQKITFRNLFRYKKRFWMTVLGVACCTAMLVAGLGLRDSIATQVAEKQFGDIMRYDVSLQLKENLTMEQKSALVTTLANTNLSTYLDNTVNNISVQGSTDNSDPIDSLLMVPADPAALSNYFMLRSYDTGEPLVLSDHGVILTQKLAKNLDVTTGDTIVINEDETTTQLVLVEGIAENYLQHYVFLSPSYYQTIYGELPQPNQVLGLLDSTLSQEDLAATLMATAGVSAVRFTSDNEQDFQNTLGSINYLIWVIIIAAALLALVVQYTLTTINISERFREIATIKVLGFYDREVSAYITRESYLLTLFGILPGLIGGIFLHGYILDAAEVGNVMYVESILAQSFILSILLTFMFTWLVNLIMIGTLKKINMVEALKSNE</sequence>
<dbReference type="InterPro" id="IPR038766">
    <property type="entry name" value="Membrane_comp_ABC_pdt"/>
</dbReference>
<evidence type="ECO:0000259" key="8">
    <source>
        <dbReference type="Pfam" id="PF12704"/>
    </source>
</evidence>
<dbReference type="Pfam" id="PF12704">
    <property type="entry name" value="MacB_PCD"/>
    <property type="match status" value="2"/>
</dbReference>
<comment type="caution">
    <text evidence="9">The sequence shown here is derived from an EMBL/GenBank/DDBJ whole genome shotgun (WGS) entry which is preliminary data.</text>
</comment>
<evidence type="ECO:0000256" key="3">
    <source>
        <dbReference type="ARBA" id="ARBA00022692"/>
    </source>
</evidence>
<evidence type="ECO:0000313" key="9">
    <source>
        <dbReference type="EMBL" id="OFV70879.1"/>
    </source>
</evidence>
<feature type="transmembrane region" description="Helical" evidence="6">
    <location>
        <begin position="377"/>
        <end position="400"/>
    </location>
</feature>
<comment type="subcellular location">
    <subcellularLocation>
        <location evidence="1">Cell membrane</location>
        <topology evidence="1">Multi-pass membrane protein</topology>
    </subcellularLocation>
</comment>
<organism evidence="9 10">
    <name type="scientific">Acetobacterium wieringae</name>
    <dbReference type="NCBI Taxonomy" id="52694"/>
    <lineage>
        <taxon>Bacteria</taxon>
        <taxon>Bacillati</taxon>
        <taxon>Bacillota</taxon>
        <taxon>Clostridia</taxon>
        <taxon>Eubacteriales</taxon>
        <taxon>Eubacteriaceae</taxon>
        <taxon>Acetobacterium</taxon>
    </lineage>
</organism>
<dbReference type="InterPro" id="IPR003838">
    <property type="entry name" value="ABC3_permease_C"/>
</dbReference>
<evidence type="ECO:0000256" key="5">
    <source>
        <dbReference type="ARBA" id="ARBA00023136"/>
    </source>
</evidence>
<feature type="transmembrane region" description="Helical" evidence="6">
    <location>
        <begin position="328"/>
        <end position="349"/>
    </location>
</feature>
<feature type="domain" description="MacB-like periplasmic core" evidence="8">
    <location>
        <begin position="23"/>
        <end position="224"/>
    </location>
</feature>
<evidence type="ECO:0000256" key="4">
    <source>
        <dbReference type="ARBA" id="ARBA00022989"/>
    </source>
</evidence>
<evidence type="ECO:0000313" key="10">
    <source>
        <dbReference type="Proteomes" id="UP000176244"/>
    </source>
</evidence>